<dbReference type="PANTHER" id="PTHR11362:SF82">
    <property type="entry name" value="PHOSPHATIDYLETHANOLAMINE-BINDING PROTEIN 4"/>
    <property type="match status" value="1"/>
</dbReference>
<evidence type="ECO:0000256" key="1">
    <source>
        <dbReference type="ARBA" id="ARBA00007191"/>
    </source>
</evidence>
<proteinExistence type="inferred from homology"/>
<dbReference type="CDD" id="cd00866">
    <property type="entry name" value="PEBP_euk"/>
    <property type="match status" value="1"/>
</dbReference>
<name>A0A8H2XY71_9AGAM</name>
<dbReference type="InterPro" id="IPR004942">
    <property type="entry name" value="Roadblock/LAMTOR2_dom"/>
</dbReference>
<dbReference type="Proteomes" id="UP000663843">
    <property type="component" value="Unassembled WGS sequence"/>
</dbReference>
<feature type="region of interest" description="Disordered" evidence="2">
    <location>
        <begin position="361"/>
        <end position="393"/>
    </location>
</feature>
<evidence type="ECO:0000256" key="2">
    <source>
        <dbReference type="SAM" id="MobiDB-lite"/>
    </source>
</evidence>
<dbReference type="AlphaFoldDB" id="A0A8H2XY71"/>
<evidence type="ECO:0000313" key="4">
    <source>
        <dbReference type="EMBL" id="CAE6437966.1"/>
    </source>
</evidence>
<sequence>MQAAWRRSTRIANISRCMSGTAYQRPLPPGKLPVYDLAVELLEKDRAEKKVLLAKETDPSTRKKLEILSDINLPEVRWNFAQGRYDLTQPVYRHLLEQDWRQKGTLDLLMERVHQMKVIPDVLAFFHPTVDLRVSFSGDEVIPGIFLPVKSTLRAPSITAQAYHPEERLYTLLMVDPDVPDPSTKSFSTYLHAFQPNIPLSATNTQITLPMAPETSETSLPYIPPHPQNGTSYHRYTTLLLPQSSELSIDALKLSRERFNVREAYKQYGFARGGGIHMFRENWDETVGSVYKNFLGQPEPKFGKTPKPQLYLDDTGKRLLYDQQTGTFPGSTQLDDCFSILALTSLIFCWTSSRSVKSCCSTSTAPPEPQVNGASPVTDTPAPVVASTTTPSNVPPEVEYTLSRLSGHRNVRGVLVLARQGAIIRYNGVAFEGEQGRKYAVAVKKIVDCCRVNLEEVGEEGDELKFLRMRTKKHELMISPDDRYILVVLQDPSQ</sequence>
<dbReference type="InterPro" id="IPR008914">
    <property type="entry name" value="PEBP"/>
</dbReference>
<dbReference type="Pfam" id="PF03259">
    <property type="entry name" value="Robl_LC7"/>
    <property type="match status" value="1"/>
</dbReference>
<feature type="domain" description="Roadblock/LAMTOR2" evidence="3">
    <location>
        <begin position="398"/>
        <end position="490"/>
    </location>
</feature>
<dbReference type="SUPFAM" id="SSF103196">
    <property type="entry name" value="Roadblock/LC7 domain"/>
    <property type="match status" value="1"/>
</dbReference>
<dbReference type="Gene3D" id="1.20.58.1180">
    <property type="match status" value="1"/>
</dbReference>
<organism evidence="4 5">
    <name type="scientific">Rhizoctonia solani</name>
    <dbReference type="NCBI Taxonomy" id="456999"/>
    <lineage>
        <taxon>Eukaryota</taxon>
        <taxon>Fungi</taxon>
        <taxon>Dikarya</taxon>
        <taxon>Basidiomycota</taxon>
        <taxon>Agaricomycotina</taxon>
        <taxon>Agaricomycetes</taxon>
        <taxon>Cantharellales</taxon>
        <taxon>Ceratobasidiaceae</taxon>
        <taxon>Rhizoctonia</taxon>
    </lineage>
</organism>
<comment type="similarity">
    <text evidence="1">Belongs to the GAMAD family.</text>
</comment>
<dbReference type="EMBL" id="CAJMWT010002271">
    <property type="protein sequence ID" value="CAE6437966.1"/>
    <property type="molecule type" value="Genomic_DNA"/>
</dbReference>
<dbReference type="Gene3D" id="3.30.450.30">
    <property type="entry name" value="Dynein light chain 2a, cytoplasmic"/>
    <property type="match status" value="1"/>
</dbReference>
<accession>A0A8H2XY71</accession>
<feature type="compositionally biased region" description="Low complexity" evidence="2">
    <location>
        <begin position="374"/>
        <end position="392"/>
    </location>
</feature>
<dbReference type="SMART" id="SM00960">
    <property type="entry name" value="Robl_LC7"/>
    <property type="match status" value="1"/>
</dbReference>
<reference evidence="4" key="1">
    <citation type="submission" date="2021-01" db="EMBL/GenBank/DDBJ databases">
        <authorList>
            <person name="Kaushik A."/>
        </authorList>
    </citation>
    <scope>NUCLEOTIDE SEQUENCE</scope>
    <source>
        <strain evidence="4">AG2-2IIIB</strain>
    </source>
</reference>
<dbReference type="SUPFAM" id="SSF49777">
    <property type="entry name" value="PEBP-like"/>
    <property type="match status" value="1"/>
</dbReference>
<dbReference type="InterPro" id="IPR035810">
    <property type="entry name" value="PEBP_euk"/>
</dbReference>
<comment type="caution">
    <text evidence="4">The sequence shown here is derived from an EMBL/GenBank/DDBJ whole genome shotgun (WGS) entry which is preliminary data.</text>
</comment>
<evidence type="ECO:0000259" key="3">
    <source>
        <dbReference type="SMART" id="SM00960"/>
    </source>
</evidence>
<dbReference type="Gene3D" id="3.90.280.10">
    <property type="entry name" value="PEBP-like"/>
    <property type="match status" value="1"/>
</dbReference>
<dbReference type="InterPro" id="IPR036610">
    <property type="entry name" value="PEBP-like_sf"/>
</dbReference>
<gene>
    <name evidence="4" type="ORF">RDB_LOCUS71969</name>
</gene>
<evidence type="ECO:0000313" key="5">
    <source>
        <dbReference type="Proteomes" id="UP000663843"/>
    </source>
</evidence>
<dbReference type="Pfam" id="PF01161">
    <property type="entry name" value="PBP"/>
    <property type="match status" value="1"/>
</dbReference>
<dbReference type="PANTHER" id="PTHR11362">
    <property type="entry name" value="PHOSPHATIDYLETHANOLAMINE-BINDING PROTEIN"/>
    <property type="match status" value="1"/>
</dbReference>
<protein>
    <recommendedName>
        <fullName evidence="3">Roadblock/LAMTOR2 domain-containing protein</fullName>
    </recommendedName>
</protein>